<evidence type="ECO:0000313" key="1">
    <source>
        <dbReference type="WBParaSite" id="MCU_009485-RA"/>
    </source>
</evidence>
<accession>A0A5K3FRY8</accession>
<dbReference type="WBParaSite" id="MCU_009485-RA">
    <property type="protein sequence ID" value="MCU_009485-RA"/>
    <property type="gene ID" value="MCU_009485"/>
</dbReference>
<organism evidence="1">
    <name type="scientific">Mesocestoides corti</name>
    <name type="common">Flatworm</name>
    <dbReference type="NCBI Taxonomy" id="53468"/>
    <lineage>
        <taxon>Eukaryota</taxon>
        <taxon>Metazoa</taxon>
        <taxon>Spiralia</taxon>
        <taxon>Lophotrochozoa</taxon>
        <taxon>Platyhelminthes</taxon>
        <taxon>Cestoda</taxon>
        <taxon>Eucestoda</taxon>
        <taxon>Cyclophyllidea</taxon>
        <taxon>Mesocestoididae</taxon>
        <taxon>Mesocestoides</taxon>
    </lineage>
</organism>
<name>A0A5K3FRY8_MESCO</name>
<dbReference type="AlphaFoldDB" id="A0A5K3FRY8"/>
<reference evidence="1" key="1">
    <citation type="submission" date="2019-11" db="UniProtKB">
        <authorList>
            <consortium name="WormBaseParasite"/>
        </authorList>
    </citation>
    <scope>IDENTIFICATION</scope>
</reference>
<sequence>MGSVKGAYILDHAGLNQVPCRLVFLFPARKICSQPLTDTCEKQYMMSVGDSDGRRLKHGPGL</sequence>
<proteinExistence type="predicted"/>
<protein>
    <submittedName>
        <fullName evidence="1">Uncharacterized protein</fullName>
    </submittedName>
</protein>